<gene>
    <name evidence="2" type="primary">pilP</name>
    <name evidence="2" type="ORF">HHL24_35270</name>
</gene>
<keyword evidence="1" id="KW-0732">Signal</keyword>
<dbReference type="NCBIfam" id="TIGR03021">
    <property type="entry name" value="pilP_fam"/>
    <property type="match status" value="1"/>
</dbReference>
<name>A0A848ILE9_9BURK</name>
<evidence type="ECO:0000256" key="1">
    <source>
        <dbReference type="SAM" id="SignalP"/>
    </source>
</evidence>
<reference evidence="2 3" key="1">
    <citation type="submission" date="2020-04" db="EMBL/GenBank/DDBJ databases">
        <title>Paraburkholderia sp. RP-4-7 isolated from soil.</title>
        <authorList>
            <person name="Dahal R.H."/>
        </authorList>
    </citation>
    <scope>NUCLEOTIDE SEQUENCE [LARGE SCALE GENOMIC DNA]</scope>
    <source>
        <strain evidence="2 3">RP-4-7</strain>
    </source>
</reference>
<proteinExistence type="predicted"/>
<evidence type="ECO:0000313" key="3">
    <source>
        <dbReference type="Proteomes" id="UP000544134"/>
    </source>
</evidence>
<keyword evidence="3" id="KW-1185">Reference proteome</keyword>
<dbReference type="RefSeq" id="WP_169489905.1">
    <property type="nucleotide sequence ID" value="NZ_JABBGJ010000049.1"/>
</dbReference>
<feature type="chain" id="PRO_5033029790" evidence="1">
    <location>
        <begin position="23"/>
        <end position="163"/>
    </location>
</feature>
<dbReference type="InterPro" id="IPR022753">
    <property type="entry name" value="T4SS_pilus_biogen_PilP"/>
</dbReference>
<sequence length="163" mass="16543">MKTYQKTTALVLAALVSAGAWAAAPSATPGSTSTAPVPVSEIPELLANEQAQTPLLIAKATNAKLRDDIRQLEHPNAAGGAAAAGGGLSGLSQSLAKARNDGGDLGLIQVGGADGSYRAYISINGRTIIAEVGDTIDNGWHVVAITSSTVQLSNGKQQKTLRI</sequence>
<dbReference type="AlphaFoldDB" id="A0A848ILE9"/>
<organism evidence="2 3">
    <name type="scientific">Paraburkholderia polaris</name>
    <dbReference type="NCBI Taxonomy" id="2728848"/>
    <lineage>
        <taxon>Bacteria</taxon>
        <taxon>Pseudomonadati</taxon>
        <taxon>Pseudomonadota</taxon>
        <taxon>Betaproteobacteria</taxon>
        <taxon>Burkholderiales</taxon>
        <taxon>Burkholderiaceae</taxon>
        <taxon>Paraburkholderia</taxon>
    </lineage>
</organism>
<comment type="caution">
    <text evidence="2">The sequence shown here is derived from an EMBL/GenBank/DDBJ whole genome shotgun (WGS) entry which is preliminary data.</text>
</comment>
<evidence type="ECO:0000313" key="2">
    <source>
        <dbReference type="EMBL" id="NMM03152.1"/>
    </source>
</evidence>
<accession>A0A848ILE9</accession>
<dbReference type="EMBL" id="JABBGJ010000049">
    <property type="protein sequence ID" value="NMM03152.1"/>
    <property type="molecule type" value="Genomic_DNA"/>
</dbReference>
<feature type="signal peptide" evidence="1">
    <location>
        <begin position="1"/>
        <end position="22"/>
    </location>
</feature>
<protein>
    <submittedName>
        <fullName evidence="2">Type IV pilus biogenesis protein PilP</fullName>
    </submittedName>
</protein>
<dbReference type="Proteomes" id="UP000544134">
    <property type="component" value="Unassembled WGS sequence"/>
</dbReference>